<gene>
    <name evidence="2" type="ORF">NTEN_LOCUS1120</name>
    <name evidence="3" type="ORF">NTEN_LOCUS1122</name>
</gene>
<organism evidence="2 4">
    <name type="scientific">Nesidiocoris tenuis</name>
    <dbReference type="NCBI Taxonomy" id="355587"/>
    <lineage>
        <taxon>Eukaryota</taxon>
        <taxon>Metazoa</taxon>
        <taxon>Ecdysozoa</taxon>
        <taxon>Arthropoda</taxon>
        <taxon>Hexapoda</taxon>
        <taxon>Insecta</taxon>
        <taxon>Pterygota</taxon>
        <taxon>Neoptera</taxon>
        <taxon>Paraneoptera</taxon>
        <taxon>Hemiptera</taxon>
        <taxon>Heteroptera</taxon>
        <taxon>Panheteroptera</taxon>
        <taxon>Cimicomorpha</taxon>
        <taxon>Miridae</taxon>
        <taxon>Dicyphina</taxon>
        <taxon>Nesidiocoris</taxon>
    </lineage>
</organism>
<evidence type="ECO:0000313" key="4">
    <source>
        <dbReference type="Proteomes" id="UP000479000"/>
    </source>
</evidence>
<feature type="non-terminal residue" evidence="2">
    <location>
        <position position="1"/>
    </location>
</feature>
<proteinExistence type="predicted"/>
<evidence type="ECO:0000313" key="2">
    <source>
        <dbReference type="EMBL" id="CAA9994304.1"/>
    </source>
</evidence>
<evidence type="ECO:0000313" key="3">
    <source>
        <dbReference type="EMBL" id="CAA9994306.1"/>
    </source>
</evidence>
<sequence length="61" mass="6819">MLTRISAARHAYTGTANLTGTARNALPRGTSRTPAWWKSLTPDRRTADERKFSTNLENTEV</sequence>
<accession>A0A6H5FX94</accession>
<evidence type="ECO:0000256" key="1">
    <source>
        <dbReference type="SAM" id="MobiDB-lite"/>
    </source>
</evidence>
<protein>
    <submittedName>
        <fullName evidence="2">Uncharacterized protein</fullName>
    </submittedName>
</protein>
<dbReference type="EMBL" id="CADCXU010001899">
    <property type="protein sequence ID" value="CAA9994304.1"/>
    <property type="molecule type" value="Genomic_DNA"/>
</dbReference>
<dbReference type="EMBL" id="CADCXU010001900">
    <property type="protein sequence ID" value="CAA9994306.1"/>
    <property type="molecule type" value="Genomic_DNA"/>
</dbReference>
<dbReference type="Proteomes" id="UP000479000">
    <property type="component" value="Unassembled WGS sequence"/>
</dbReference>
<keyword evidence="4" id="KW-1185">Reference proteome</keyword>
<reference evidence="2 4" key="1">
    <citation type="submission" date="2020-02" db="EMBL/GenBank/DDBJ databases">
        <authorList>
            <person name="Ferguson B K."/>
        </authorList>
    </citation>
    <scope>NUCLEOTIDE SEQUENCE [LARGE SCALE GENOMIC DNA]</scope>
</reference>
<feature type="region of interest" description="Disordered" evidence="1">
    <location>
        <begin position="19"/>
        <end position="42"/>
    </location>
</feature>
<name>A0A6H5FX94_9HEMI</name>
<feature type="non-terminal residue" evidence="2">
    <location>
        <position position="61"/>
    </location>
</feature>
<dbReference type="AlphaFoldDB" id="A0A6H5FX94"/>